<dbReference type="Gene3D" id="3.30.300.130">
    <property type="entry name" value="Fe-S cluster assembly (FSCA)"/>
    <property type="match status" value="1"/>
</dbReference>
<dbReference type="SUPFAM" id="SSF117916">
    <property type="entry name" value="Fe-S cluster assembly (FSCA) domain-like"/>
    <property type="match status" value="1"/>
</dbReference>
<dbReference type="Pfam" id="PF01883">
    <property type="entry name" value="FeS_assembly_P"/>
    <property type="match status" value="1"/>
</dbReference>
<dbReference type="InterPro" id="IPR034904">
    <property type="entry name" value="FSCA_dom_sf"/>
</dbReference>
<dbReference type="InterPro" id="IPR052339">
    <property type="entry name" value="Fe-S_Maturation_MIP18"/>
</dbReference>
<dbReference type="PANTHER" id="PTHR42831:SF1">
    <property type="entry name" value="FE-S PROTEIN MATURATION AUXILIARY FACTOR YITW"/>
    <property type="match status" value="1"/>
</dbReference>
<dbReference type="InterPro" id="IPR002744">
    <property type="entry name" value="MIP18-like"/>
</dbReference>
<reference evidence="2 3" key="1">
    <citation type="submission" date="2020-04" db="EMBL/GenBank/DDBJ databases">
        <authorList>
            <person name="De Canck E."/>
        </authorList>
    </citation>
    <scope>NUCLEOTIDE SEQUENCE [LARGE SCALE GENOMIC DNA]</scope>
    <source>
        <strain evidence="2 3">LMG 28688</strain>
    </source>
</reference>
<organism evidence="2 3">
    <name type="scientific">Paraburkholderia caffeinitolerans</name>
    <dbReference type="NCBI Taxonomy" id="1723730"/>
    <lineage>
        <taxon>Bacteria</taxon>
        <taxon>Pseudomonadati</taxon>
        <taxon>Pseudomonadota</taxon>
        <taxon>Betaproteobacteria</taxon>
        <taxon>Burkholderiales</taxon>
        <taxon>Burkholderiaceae</taxon>
        <taxon>Paraburkholderia</taxon>
    </lineage>
</organism>
<dbReference type="EMBL" id="CADIKL010000075">
    <property type="protein sequence ID" value="CAB3810068.1"/>
    <property type="molecule type" value="Genomic_DNA"/>
</dbReference>
<sequence length="108" mass="11890">MSALHENAAEATIRDALRQVIDPEVSLNIVDLGLVYRVELSPRCLLVEISMTSPACPMGTFVRDEVRAVAREVAPSSVSVDVALVWDPPWSPAMMSEAARELLHWPVH</sequence>
<protein>
    <recommendedName>
        <fullName evidence="1">MIP18 family-like domain-containing protein</fullName>
    </recommendedName>
</protein>
<name>A0A6J5H3W9_9BURK</name>
<dbReference type="AlphaFoldDB" id="A0A6J5H3W9"/>
<proteinExistence type="predicted"/>
<feature type="domain" description="MIP18 family-like" evidence="1">
    <location>
        <begin position="10"/>
        <end position="82"/>
    </location>
</feature>
<dbReference type="Proteomes" id="UP000494119">
    <property type="component" value="Unassembled WGS sequence"/>
</dbReference>
<evidence type="ECO:0000313" key="2">
    <source>
        <dbReference type="EMBL" id="CAB3810068.1"/>
    </source>
</evidence>
<gene>
    <name evidence="2" type="ORF">LMG28688_07142</name>
</gene>
<dbReference type="PANTHER" id="PTHR42831">
    <property type="entry name" value="FE-S PROTEIN MATURATION AUXILIARY FACTOR YITW"/>
    <property type="match status" value="1"/>
</dbReference>
<keyword evidence="3" id="KW-1185">Reference proteome</keyword>
<evidence type="ECO:0000313" key="3">
    <source>
        <dbReference type="Proteomes" id="UP000494119"/>
    </source>
</evidence>
<evidence type="ECO:0000259" key="1">
    <source>
        <dbReference type="Pfam" id="PF01883"/>
    </source>
</evidence>
<accession>A0A6J5H3W9</accession>
<dbReference type="RefSeq" id="WP_175198459.1">
    <property type="nucleotide sequence ID" value="NZ_CADIKL010000075.1"/>
</dbReference>